<evidence type="ECO:0000313" key="4">
    <source>
        <dbReference type="EMBL" id="GJU10564.1"/>
    </source>
</evidence>
<sequence length="678" mass="76777">MQQPMFNPEDISDPITAINMTLVLMAKALKHNYSTPTNINQRISSNPRNRQIAQPGMNLGQDRHMQMIGGNGGKKFRHYVGKNIGNQNGYNAVQNNVNQNGNGNVVAARAKGNGNGNRNNGNQVRCYNCREMGHLARNRIVRPRRRDDAYLQTQLLIAQKEEAGIQLQAEEFDLMAAAVDLDEIEEVNANCILMARLTKLQSMTQMDQLKEQYTELLKPIPKPHQVQQNDSNVISEVSSVEQSGGTVDQHPAIVEEARAYFESLYNNLATKVEKVNTFLKEKSTVSSLLEEKKKLKSDFKTRQDELLDKQIQLENKINELDNILVKIENGFGLSKSFYLKQAQQKQQSLYNGKVLLEKHDPPAVYDSKETLQLAQEKAAKFVRDFKSLAKEADESLAKHKALDLEIERLLREVVSQDIMSIVQSNSVVDTSNLQTELERTKEHFENSYNDMQQKIERLQAQLGDLKGKCKDTPRVSDTLDPLSQKLENENIELETLEQKFTTKGTSVNTQFRKQSILGKPPSSSGSKLYSVTPFPKSKVYNTAKTRRPQLRSNTKNDRVPSASKSSYKKHKEVEVKEHPRNLLLFYRMKKTSPSECHNIKRAIQNDKSEVVCAMCKQCLITANHDVGVLNYVNGMNVVSKLRSNALACKVIVTLDISKLTMRETLLRCFTKGYAESNL</sequence>
<feature type="domain" description="CCHC-type" evidence="3">
    <location>
        <begin position="125"/>
        <end position="138"/>
    </location>
</feature>
<dbReference type="SUPFAM" id="SSF57756">
    <property type="entry name" value="Retrovirus zinc finger-like domains"/>
    <property type="match status" value="1"/>
</dbReference>
<dbReference type="Gene3D" id="4.10.60.10">
    <property type="entry name" value="Zinc finger, CCHC-type"/>
    <property type="match status" value="1"/>
</dbReference>
<feature type="coiled-coil region" evidence="1">
    <location>
        <begin position="392"/>
        <end position="499"/>
    </location>
</feature>
<reference evidence="4" key="2">
    <citation type="submission" date="2022-01" db="EMBL/GenBank/DDBJ databases">
        <authorList>
            <person name="Yamashiro T."/>
            <person name="Shiraishi A."/>
            <person name="Satake H."/>
            <person name="Nakayama K."/>
        </authorList>
    </citation>
    <scope>NUCLEOTIDE SEQUENCE</scope>
</reference>
<dbReference type="Pfam" id="PF00098">
    <property type="entry name" value="zf-CCHC"/>
    <property type="match status" value="1"/>
</dbReference>
<name>A0ABQ5JE24_9ASTR</name>
<keyword evidence="1" id="KW-0175">Coiled coil</keyword>
<gene>
    <name evidence="4" type="ORF">Tco_1132960</name>
</gene>
<dbReference type="EMBL" id="BQNB010021837">
    <property type="protein sequence ID" value="GJU10564.1"/>
    <property type="molecule type" value="Genomic_DNA"/>
</dbReference>
<dbReference type="Proteomes" id="UP001151760">
    <property type="component" value="Unassembled WGS sequence"/>
</dbReference>
<protein>
    <submittedName>
        <fullName evidence="4">Retrovirus-related pol polyprotein from transposon TNT 1-94</fullName>
    </submittedName>
</protein>
<comment type="caution">
    <text evidence="4">The sequence shown here is derived from an EMBL/GenBank/DDBJ whole genome shotgun (WGS) entry which is preliminary data.</text>
</comment>
<feature type="region of interest" description="Disordered" evidence="2">
    <location>
        <begin position="511"/>
        <end position="573"/>
    </location>
</feature>
<evidence type="ECO:0000256" key="2">
    <source>
        <dbReference type="SAM" id="MobiDB-lite"/>
    </source>
</evidence>
<dbReference type="InterPro" id="IPR036875">
    <property type="entry name" value="Znf_CCHC_sf"/>
</dbReference>
<evidence type="ECO:0000259" key="3">
    <source>
        <dbReference type="Pfam" id="PF00098"/>
    </source>
</evidence>
<evidence type="ECO:0000313" key="5">
    <source>
        <dbReference type="Proteomes" id="UP001151760"/>
    </source>
</evidence>
<reference evidence="4" key="1">
    <citation type="journal article" date="2022" name="Int. J. Mol. Sci.">
        <title>Draft Genome of Tanacetum Coccineum: Genomic Comparison of Closely Related Tanacetum-Family Plants.</title>
        <authorList>
            <person name="Yamashiro T."/>
            <person name="Shiraishi A."/>
            <person name="Nakayama K."/>
            <person name="Satake H."/>
        </authorList>
    </citation>
    <scope>NUCLEOTIDE SEQUENCE</scope>
</reference>
<proteinExistence type="predicted"/>
<keyword evidence="5" id="KW-1185">Reference proteome</keyword>
<dbReference type="InterPro" id="IPR001878">
    <property type="entry name" value="Znf_CCHC"/>
</dbReference>
<evidence type="ECO:0000256" key="1">
    <source>
        <dbReference type="SAM" id="Coils"/>
    </source>
</evidence>
<accession>A0ABQ5JE24</accession>
<organism evidence="4 5">
    <name type="scientific">Tanacetum coccineum</name>
    <dbReference type="NCBI Taxonomy" id="301880"/>
    <lineage>
        <taxon>Eukaryota</taxon>
        <taxon>Viridiplantae</taxon>
        <taxon>Streptophyta</taxon>
        <taxon>Embryophyta</taxon>
        <taxon>Tracheophyta</taxon>
        <taxon>Spermatophyta</taxon>
        <taxon>Magnoliopsida</taxon>
        <taxon>eudicotyledons</taxon>
        <taxon>Gunneridae</taxon>
        <taxon>Pentapetalae</taxon>
        <taxon>asterids</taxon>
        <taxon>campanulids</taxon>
        <taxon>Asterales</taxon>
        <taxon>Asteraceae</taxon>
        <taxon>Asteroideae</taxon>
        <taxon>Anthemideae</taxon>
        <taxon>Anthemidinae</taxon>
        <taxon>Tanacetum</taxon>
    </lineage>
</organism>